<organism evidence="2 3">
    <name type="scientific">Ignelater luminosus</name>
    <name type="common">Cucubano</name>
    <name type="synonym">Pyrophorus luminosus</name>
    <dbReference type="NCBI Taxonomy" id="2038154"/>
    <lineage>
        <taxon>Eukaryota</taxon>
        <taxon>Metazoa</taxon>
        <taxon>Ecdysozoa</taxon>
        <taxon>Arthropoda</taxon>
        <taxon>Hexapoda</taxon>
        <taxon>Insecta</taxon>
        <taxon>Pterygota</taxon>
        <taxon>Neoptera</taxon>
        <taxon>Endopterygota</taxon>
        <taxon>Coleoptera</taxon>
        <taxon>Polyphaga</taxon>
        <taxon>Elateriformia</taxon>
        <taxon>Elateroidea</taxon>
        <taxon>Elateridae</taxon>
        <taxon>Agrypninae</taxon>
        <taxon>Pyrophorini</taxon>
        <taxon>Ignelater</taxon>
    </lineage>
</organism>
<feature type="region of interest" description="Disordered" evidence="1">
    <location>
        <begin position="295"/>
        <end position="327"/>
    </location>
</feature>
<keyword evidence="3" id="KW-1185">Reference proteome</keyword>
<sequence>MDIGILGIADVQWKGKGNLQTTNGHINYSCAKDAEYRYRGSKEEHQFIPNLCGYTCEDKTEDFYHQLEEALQTMDNRDVTLILGDLNAKVGEGTVNHIVGDYGLGNRNERGQRSDKTGARGWRLTGDLAILVTANDEQALMCRANEALTTVEEWMTDHRPELMTRKAEALILKNPRKRESIIFRVQGTEVKPRKILKYLSIILDTHGTFECHVAAVAKKAEARTAILVQIMPNVRGPTSRKREMMVRGYPSSTKQWKLKNLQVISGMVPIHLMGEKAIESIIIQTDIAKRQERIRESGQYNHDKEIGKRTLHPRSGQRGLSQTSKTG</sequence>
<gene>
    <name evidence="2" type="ORF">ILUMI_20229</name>
</gene>
<feature type="compositionally biased region" description="Polar residues" evidence="1">
    <location>
        <begin position="318"/>
        <end position="327"/>
    </location>
</feature>
<dbReference type="AlphaFoldDB" id="A0A8K0G528"/>
<accession>A0A8K0G528</accession>
<evidence type="ECO:0000256" key="1">
    <source>
        <dbReference type="SAM" id="MobiDB-lite"/>
    </source>
</evidence>
<evidence type="ECO:0000313" key="3">
    <source>
        <dbReference type="Proteomes" id="UP000801492"/>
    </source>
</evidence>
<dbReference type="EMBL" id="VTPC01089123">
    <property type="protein sequence ID" value="KAF2885943.1"/>
    <property type="molecule type" value="Genomic_DNA"/>
</dbReference>
<protein>
    <recommendedName>
        <fullName evidence="4">Endonuclease/exonuclease/phosphatase domain-containing protein</fullName>
    </recommendedName>
</protein>
<name>A0A8K0G528_IGNLU</name>
<proteinExistence type="predicted"/>
<comment type="caution">
    <text evidence="2">The sequence shown here is derived from an EMBL/GenBank/DDBJ whole genome shotgun (WGS) entry which is preliminary data.</text>
</comment>
<evidence type="ECO:0000313" key="2">
    <source>
        <dbReference type="EMBL" id="KAF2885943.1"/>
    </source>
</evidence>
<reference evidence="2" key="1">
    <citation type="submission" date="2019-08" db="EMBL/GenBank/DDBJ databases">
        <title>The genome of the North American firefly Photinus pyralis.</title>
        <authorList>
            <consortium name="Photinus pyralis genome working group"/>
            <person name="Fallon T.R."/>
            <person name="Sander Lower S.E."/>
            <person name="Weng J.-K."/>
        </authorList>
    </citation>
    <scope>NUCLEOTIDE SEQUENCE</scope>
    <source>
        <strain evidence="2">TRF0915ILg1</strain>
        <tissue evidence="2">Whole body</tissue>
    </source>
</reference>
<dbReference type="Proteomes" id="UP000801492">
    <property type="component" value="Unassembled WGS sequence"/>
</dbReference>
<feature type="compositionally biased region" description="Basic and acidic residues" evidence="1">
    <location>
        <begin position="295"/>
        <end position="308"/>
    </location>
</feature>
<evidence type="ECO:0008006" key="4">
    <source>
        <dbReference type="Google" id="ProtNLM"/>
    </source>
</evidence>
<dbReference type="OrthoDB" id="6623216at2759"/>